<evidence type="ECO:0000313" key="3">
    <source>
        <dbReference type="Proteomes" id="UP000280346"/>
    </source>
</evidence>
<name>A0A3S0V5P1_9PROT</name>
<protein>
    <recommendedName>
        <fullName evidence="4">Methylaspartate ammonia-lyase</fullName>
    </recommendedName>
</protein>
<dbReference type="EMBL" id="RZIJ01000011">
    <property type="protein sequence ID" value="RUQ69680.1"/>
    <property type="molecule type" value="Genomic_DNA"/>
</dbReference>
<dbReference type="OrthoDB" id="1171174at2"/>
<feature type="signal peptide" evidence="1">
    <location>
        <begin position="1"/>
        <end position="31"/>
    </location>
</feature>
<evidence type="ECO:0008006" key="4">
    <source>
        <dbReference type="Google" id="ProtNLM"/>
    </source>
</evidence>
<dbReference type="SUPFAM" id="SSF48239">
    <property type="entry name" value="Terpenoid cyclases/Protein prenyltransferases"/>
    <property type="match status" value="1"/>
</dbReference>
<dbReference type="InterPro" id="IPR008930">
    <property type="entry name" value="Terpenoid_cyclase/PrenylTrfase"/>
</dbReference>
<comment type="caution">
    <text evidence="2">The sequence shown here is derived from an EMBL/GenBank/DDBJ whole genome shotgun (WGS) entry which is preliminary data.</text>
</comment>
<sequence length="422" mass="44204">MGWVSRGRRAALGSLAGSLMGLLVGLGGASAQTPPPGPAAELAAKTCATLAARVDEIPGSGPVFLRSYDNAFAAGPTTEPALANAAFTYDNALAIIALTACGKGPQALRIGEALLDATNLDRAGRKGRLRNTYRAGAQKQRPIPPMGWWDVVENRWLEDPYQLGTATGNVAWAGLALVALGDATGEGRFREGAATLARWVVDKTRDPKGPGGFNGGLQGFDNAPQPLTWKSTEHNTDLVALFDRLGGEWAAASKAARGFLDAAWAAGNGHFPIGTAPDGVTISHATSGLDAQLWPLLLRDPPEAWAAALAYAERAHGVEGGFDFNDDRDGMWVEGTAQGALTYRALGRRADADRLFAELLTEISPGGFLWATRPAVLTTGLAIGPDSKTDDFHYYRRPHLGATAWAALAALGTNPFTGATLP</sequence>
<evidence type="ECO:0000256" key="1">
    <source>
        <dbReference type="SAM" id="SignalP"/>
    </source>
</evidence>
<keyword evidence="3" id="KW-1185">Reference proteome</keyword>
<dbReference type="AlphaFoldDB" id="A0A3S0V5P1"/>
<gene>
    <name evidence="2" type="ORF">EJ913_15025</name>
</gene>
<evidence type="ECO:0000313" key="2">
    <source>
        <dbReference type="EMBL" id="RUQ69680.1"/>
    </source>
</evidence>
<organism evidence="2 3">
    <name type="scientific">Azospirillum doebereinerae</name>
    <dbReference type="NCBI Taxonomy" id="92933"/>
    <lineage>
        <taxon>Bacteria</taxon>
        <taxon>Pseudomonadati</taxon>
        <taxon>Pseudomonadota</taxon>
        <taxon>Alphaproteobacteria</taxon>
        <taxon>Rhodospirillales</taxon>
        <taxon>Azospirillaceae</taxon>
        <taxon>Azospirillum</taxon>
    </lineage>
</organism>
<proteinExistence type="predicted"/>
<reference evidence="2 3" key="1">
    <citation type="submission" date="2018-12" db="EMBL/GenBank/DDBJ databases">
        <authorList>
            <person name="Yang Y."/>
        </authorList>
    </citation>
    <scope>NUCLEOTIDE SEQUENCE [LARGE SCALE GENOMIC DNA]</scope>
    <source>
        <strain evidence="2 3">GSF71</strain>
    </source>
</reference>
<feature type="chain" id="PRO_5018588205" description="Methylaspartate ammonia-lyase" evidence="1">
    <location>
        <begin position="32"/>
        <end position="422"/>
    </location>
</feature>
<keyword evidence="1" id="KW-0732">Signal</keyword>
<dbReference type="Proteomes" id="UP000280346">
    <property type="component" value="Unassembled WGS sequence"/>
</dbReference>
<accession>A0A3S0V5P1</accession>
<dbReference type="RefSeq" id="WP_126999239.1">
    <property type="nucleotide sequence ID" value="NZ_RZIJ01000011.1"/>
</dbReference>